<dbReference type="PROSITE" id="PS51257">
    <property type="entry name" value="PROKAR_LIPOPROTEIN"/>
    <property type="match status" value="1"/>
</dbReference>
<evidence type="ECO:0000256" key="1">
    <source>
        <dbReference type="SAM" id="SignalP"/>
    </source>
</evidence>
<evidence type="ECO:0000313" key="3">
    <source>
        <dbReference type="Proteomes" id="UP000264217"/>
    </source>
</evidence>
<evidence type="ECO:0008006" key="4">
    <source>
        <dbReference type="Google" id="ProtNLM"/>
    </source>
</evidence>
<feature type="chain" id="PRO_5016802850" description="SMP-30/Gluconolactonase/LRE-like region domain-containing protein" evidence="1">
    <location>
        <begin position="24"/>
        <end position="316"/>
    </location>
</feature>
<comment type="caution">
    <text evidence="2">The sequence shown here is derived from an EMBL/GenBank/DDBJ whole genome shotgun (WGS) entry which is preliminary data.</text>
</comment>
<proteinExistence type="predicted"/>
<dbReference type="EMBL" id="QWDC01000001">
    <property type="protein sequence ID" value="RFZ94752.1"/>
    <property type="molecule type" value="Genomic_DNA"/>
</dbReference>
<dbReference type="SUPFAM" id="SSF63829">
    <property type="entry name" value="Calcium-dependent phosphotriesterase"/>
    <property type="match status" value="1"/>
</dbReference>
<sequence>MKKKMILSLLLMFAAAGSFTACKKDKNKDSDPCARLEFVAKTTADYTKPCGLAISKSGMVAVSTYNGFSGYGLYGPTSVWKSYSDFLAKAQPLIEFSSRGAEAAAFDNDENLYIAETEGTAGIRTYRKVIQGGAVTYQYNSLIQGNGISGGFVNPRGIAFDDNGRMYIANDGRGNLVRVTNPMGAATVQIIASDLGSIKGMAISGKTMYLTSYVDGSVMRCTLKSNGDFSEITGVYKTNHPVDVALTNGALAIATPEDGKVTLIDPDKLPAGNNAYTGCTKELQVGTNVFGMAFTPDGKGLLASHLNGNQVKYFTN</sequence>
<accession>A0A372NXJ2</accession>
<name>A0A372NXJ2_9SPHI</name>
<feature type="signal peptide" evidence="1">
    <location>
        <begin position="1"/>
        <end position="23"/>
    </location>
</feature>
<reference evidence="2 3" key="1">
    <citation type="submission" date="2018-08" db="EMBL/GenBank/DDBJ databases">
        <title>Mucilaginibacter sp. MYSH2.</title>
        <authorList>
            <person name="Seo T."/>
        </authorList>
    </citation>
    <scope>NUCLEOTIDE SEQUENCE [LARGE SCALE GENOMIC DNA]</scope>
    <source>
        <strain evidence="2 3">MYSH2</strain>
    </source>
</reference>
<keyword evidence="3" id="KW-1185">Reference proteome</keyword>
<organism evidence="2 3">
    <name type="scientific">Mucilaginibacter conchicola</name>
    <dbReference type="NCBI Taxonomy" id="2303333"/>
    <lineage>
        <taxon>Bacteria</taxon>
        <taxon>Pseudomonadati</taxon>
        <taxon>Bacteroidota</taxon>
        <taxon>Sphingobacteriia</taxon>
        <taxon>Sphingobacteriales</taxon>
        <taxon>Sphingobacteriaceae</taxon>
        <taxon>Mucilaginibacter</taxon>
    </lineage>
</organism>
<evidence type="ECO:0000313" key="2">
    <source>
        <dbReference type="EMBL" id="RFZ94752.1"/>
    </source>
</evidence>
<keyword evidence="1" id="KW-0732">Signal</keyword>
<dbReference type="Proteomes" id="UP000264217">
    <property type="component" value="Unassembled WGS sequence"/>
</dbReference>
<dbReference type="InterPro" id="IPR011042">
    <property type="entry name" value="6-blade_b-propeller_TolB-like"/>
</dbReference>
<protein>
    <recommendedName>
        <fullName evidence="4">SMP-30/Gluconolactonase/LRE-like region domain-containing protein</fullName>
    </recommendedName>
</protein>
<dbReference type="OrthoDB" id="9799230at2"/>
<dbReference type="AlphaFoldDB" id="A0A372NXJ2"/>
<dbReference type="RefSeq" id="WP_117390310.1">
    <property type="nucleotide sequence ID" value="NZ_QWDC01000001.1"/>
</dbReference>
<dbReference type="Gene3D" id="2.120.10.30">
    <property type="entry name" value="TolB, C-terminal domain"/>
    <property type="match status" value="1"/>
</dbReference>
<gene>
    <name evidence="2" type="ORF">D0C36_04235</name>
</gene>